<comment type="caution">
    <text evidence="3">The sequence shown here is derived from an EMBL/GenBank/DDBJ whole genome shotgun (WGS) entry which is preliminary data.</text>
</comment>
<dbReference type="Gene3D" id="1.10.443.10">
    <property type="entry name" value="Intergrase catalytic core"/>
    <property type="match status" value="1"/>
</dbReference>
<evidence type="ECO:0000259" key="2">
    <source>
        <dbReference type="PROSITE" id="PS51898"/>
    </source>
</evidence>
<protein>
    <submittedName>
        <fullName evidence="3">Integrase</fullName>
    </submittedName>
</protein>
<accession>A0ABV4GV92</accession>
<proteinExistence type="predicted"/>
<dbReference type="RefSeq" id="WP_050991818.1">
    <property type="nucleotide sequence ID" value="NZ_JBGBYD010000002.1"/>
</dbReference>
<reference evidence="3 4" key="1">
    <citation type="submission" date="2024-07" db="EMBL/GenBank/DDBJ databases">
        <title>Genomic Encyclopedia of Type Strains, Phase V (KMG-V): Genome sequencing to study the core and pangenomes of soil and plant-associated prokaryotes.</title>
        <authorList>
            <person name="Whitman W."/>
        </authorList>
    </citation>
    <scope>NUCLEOTIDE SEQUENCE [LARGE SCALE GENOMIC DNA]</scope>
    <source>
        <strain evidence="3 4">USDA 222</strain>
    </source>
</reference>
<evidence type="ECO:0000313" key="4">
    <source>
        <dbReference type="Proteomes" id="UP001565474"/>
    </source>
</evidence>
<sequence length="98" mass="10549">MIAAGITELRPVLDGAGKPVLDDTGVPKTVVAGKYGMHSLRHACASLWIENGHNPKQIQRLMGHSSIKVTFDVYGHLFADAEADQRAAQNVQTRLLGS</sequence>
<dbReference type="InterPro" id="IPR013762">
    <property type="entry name" value="Integrase-like_cat_sf"/>
</dbReference>
<dbReference type="SUPFAM" id="SSF56349">
    <property type="entry name" value="DNA breaking-rejoining enzymes"/>
    <property type="match status" value="1"/>
</dbReference>
<dbReference type="Pfam" id="PF00589">
    <property type="entry name" value="Phage_integrase"/>
    <property type="match status" value="1"/>
</dbReference>
<dbReference type="InterPro" id="IPR002104">
    <property type="entry name" value="Integrase_catalytic"/>
</dbReference>
<evidence type="ECO:0000256" key="1">
    <source>
        <dbReference type="ARBA" id="ARBA00023172"/>
    </source>
</evidence>
<evidence type="ECO:0000313" key="3">
    <source>
        <dbReference type="EMBL" id="MEY9475164.1"/>
    </source>
</evidence>
<dbReference type="InterPro" id="IPR011010">
    <property type="entry name" value="DNA_brk_join_enz"/>
</dbReference>
<keyword evidence="1" id="KW-0233">DNA recombination</keyword>
<feature type="domain" description="Tyr recombinase" evidence="2">
    <location>
        <begin position="1"/>
        <end position="89"/>
    </location>
</feature>
<dbReference type="Proteomes" id="UP001565474">
    <property type="component" value="Unassembled WGS sequence"/>
</dbReference>
<dbReference type="PROSITE" id="PS51898">
    <property type="entry name" value="TYR_RECOMBINASE"/>
    <property type="match status" value="1"/>
</dbReference>
<name>A0ABV4GV92_9BRAD</name>
<dbReference type="EMBL" id="JBGBZN010000002">
    <property type="protein sequence ID" value="MEY9475164.1"/>
    <property type="molecule type" value="Genomic_DNA"/>
</dbReference>
<organism evidence="3 4">
    <name type="scientific">Bradyrhizobium yuanmingense</name>
    <dbReference type="NCBI Taxonomy" id="108015"/>
    <lineage>
        <taxon>Bacteria</taxon>
        <taxon>Pseudomonadati</taxon>
        <taxon>Pseudomonadota</taxon>
        <taxon>Alphaproteobacteria</taxon>
        <taxon>Hyphomicrobiales</taxon>
        <taxon>Nitrobacteraceae</taxon>
        <taxon>Bradyrhizobium</taxon>
    </lineage>
</organism>
<keyword evidence="4" id="KW-1185">Reference proteome</keyword>
<gene>
    <name evidence="3" type="ORF">ABH992_007563</name>
</gene>